<comment type="caution">
    <text evidence="2">The sequence shown here is derived from an EMBL/GenBank/DDBJ whole genome shotgun (WGS) entry which is preliminary data.</text>
</comment>
<feature type="transmembrane region" description="Helical" evidence="1">
    <location>
        <begin position="31"/>
        <end position="50"/>
    </location>
</feature>
<feature type="transmembrane region" description="Helical" evidence="1">
    <location>
        <begin position="309"/>
        <end position="329"/>
    </location>
</feature>
<feature type="transmembrane region" description="Helical" evidence="1">
    <location>
        <begin position="210"/>
        <end position="230"/>
    </location>
</feature>
<accession>A0A5C5YSK3</accession>
<keyword evidence="1" id="KW-0812">Transmembrane</keyword>
<feature type="transmembrane region" description="Helical" evidence="1">
    <location>
        <begin position="116"/>
        <end position="135"/>
    </location>
</feature>
<feature type="transmembrane region" description="Helical" evidence="1">
    <location>
        <begin position="345"/>
        <end position="365"/>
    </location>
</feature>
<feature type="transmembrane region" description="Helical" evidence="1">
    <location>
        <begin position="88"/>
        <end position="104"/>
    </location>
</feature>
<sequence length="418" mass="46115">MLLLLYASKVAWYDLRIVFESLRGDAFRQILGLYGLLMLPFLAAALTYGARQFFNRWTLLLFAGVSVYGIALNVVWGVKVPVYVAQDLYKLAFIPAAYLMVVNFRPDSCDTMLRYLSRAVVAFLVIKILVTLLYYHGSFGLYYGGVLDLYPFCYYAAKHFDRGSKPTTGLMAIASLLLAAMGQKRTVLLAAIAVIVYLLGANWRKLVRSIATYAALAAAIVIGICFRAPLEDFISQHFKRVIQLNEVTSFDEDMPRLAEVMVVLDELDSHGPWAKYFGLGHGAAFENAAIDVHGEELTHSVHFTPAAMLLRYGAVGIVFYGAIAVAILAPRKHHGSAWVSRSDLMVVRCYGVVAVLGSFAIYGLVDDMVTGAMLGVCSMNRPHNRSSRQRRRYAQSPIRLKAKSVASASTTLSPPLVA</sequence>
<dbReference type="RefSeq" id="WP_146585580.1">
    <property type="nucleotide sequence ID" value="NZ_SJPO01000003.1"/>
</dbReference>
<keyword evidence="1" id="KW-1133">Transmembrane helix</keyword>
<dbReference type="EMBL" id="SJPO01000003">
    <property type="protein sequence ID" value="TWT77773.1"/>
    <property type="molecule type" value="Genomic_DNA"/>
</dbReference>
<evidence type="ECO:0008006" key="4">
    <source>
        <dbReference type="Google" id="ProtNLM"/>
    </source>
</evidence>
<reference evidence="2 3" key="1">
    <citation type="submission" date="2019-02" db="EMBL/GenBank/DDBJ databases">
        <title>Deep-cultivation of Planctomycetes and their phenomic and genomic characterization uncovers novel biology.</title>
        <authorList>
            <person name="Wiegand S."/>
            <person name="Jogler M."/>
            <person name="Boedeker C."/>
            <person name="Pinto D."/>
            <person name="Vollmers J."/>
            <person name="Rivas-Marin E."/>
            <person name="Kohn T."/>
            <person name="Peeters S.H."/>
            <person name="Heuer A."/>
            <person name="Rast P."/>
            <person name="Oberbeckmann S."/>
            <person name="Bunk B."/>
            <person name="Jeske O."/>
            <person name="Meyerdierks A."/>
            <person name="Storesund J.E."/>
            <person name="Kallscheuer N."/>
            <person name="Luecker S."/>
            <person name="Lage O.M."/>
            <person name="Pohl T."/>
            <person name="Merkel B.J."/>
            <person name="Hornburger P."/>
            <person name="Mueller R.-W."/>
            <person name="Bruemmer F."/>
            <person name="Labrenz M."/>
            <person name="Spormann A.M."/>
            <person name="Op Den Camp H."/>
            <person name="Overmann J."/>
            <person name="Amann R."/>
            <person name="Jetten M.S.M."/>
            <person name="Mascher T."/>
            <person name="Medema M.H."/>
            <person name="Devos D.P."/>
            <person name="Kaster A.-K."/>
            <person name="Ovreas L."/>
            <person name="Rohde M."/>
            <person name="Galperin M.Y."/>
            <person name="Jogler C."/>
        </authorList>
    </citation>
    <scope>NUCLEOTIDE SEQUENCE [LARGE SCALE GENOMIC DNA]</scope>
    <source>
        <strain evidence="2 3">Pla123a</strain>
    </source>
</reference>
<keyword evidence="1" id="KW-0472">Membrane</keyword>
<proteinExistence type="predicted"/>
<dbReference type="Proteomes" id="UP000318478">
    <property type="component" value="Unassembled WGS sequence"/>
</dbReference>
<feature type="transmembrane region" description="Helical" evidence="1">
    <location>
        <begin position="169"/>
        <end position="198"/>
    </location>
</feature>
<evidence type="ECO:0000313" key="2">
    <source>
        <dbReference type="EMBL" id="TWT77773.1"/>
    </source>
</evidence>
<evidence type="ECO:0000256" key="1">
    <source>
        <dbReference type="SAM" id="Phobius"/>
    </source>
</evidence>
<organism evidence="2 3">
    <name type="scientific">Posidoniimonas polymericola</name>
    <dbReference type="NCBI Taxonomy" id="2528002"/>
    <lineage>
        <taxon>Bacteria</taxon>
        <taxon>Pseudomonadati</taxon>
        <taxon>Planctomycetota</taxon>
        <taxon>Planctomycetia</taxon>
        <taxon>Pirellulales</taxon>
        <taxon>Lacipirellulaceae</taxon>
        <taxon>Posidoniimonas</taxon>
    </lineage>
</organism>
<dbReference type="AlphaFoldDB" id="A0A5C5YSK3"/>
<evidence type="ECO:0000313" key="3">
    <source>
        <dbReference type="Proteomes" id="UP000318478"/>
    </source>
</evidence>
<gene>
    <name evidence="2" type="ORF">Pla123a_15690</name>
</gene>
<feature type="transmembrane region" description="Helical" evidence="1">
    <location>
        <begin position="57"/>
        <end position="76"/>
    </location>
</feature>
<name>A0A5C5YSK3_9BACT</name>
<protein>
    <recommendedName>
        <fullName evidence="4">O-Antigen ligase</fullName>
    </recommendedName>
</protein>
<keyword evidence="3" id="KW-1185">Reference proteome</keyword>